<dbReference type="GO" id="GO:0006508">
    <property type="term" value="P:proteolysis"/>
    <property type="evidence" value="ECO:0007669"/>
    <property type="project" value="UniProtKB-KW"/>
</dbReference>
<feature type="binding site" evidence="12">
    <location>
        <position position="149"/>
    </location>
    <ligand>
        <name>Zn(2+)</name>
        <dbReference type="ChEBI" id="CHEBI:29105"/>
        <note>catalytic</note>
    </ligand>
</feature>
<evidence type="ECO:0000256" key="6">
    <source>
        <dbReference type="ARBA" id="ARBA00022723"/>
    </source>
</evidence>
<dbReference type="GO" id="GO:0004222">
    <property type="term" value="F:metalloendopeptidase activity"/>
    <property type="evidence" value="ECO:0007669"/>
    <property type="project" value="UniProtKB-UniRule"/>
</dbReference>
<evidence type="ECO:0000256" key="3">
    <source>
        <dbReference type="ARBA" id="ARBA00022475"/>
    </source>
</evidence>
<dbReference type="HAMAP" id="MF_00188">
    <property type="entry name" value="Pept_M48_protease_HtpX"/>
    <property type="match status" value="1"/>
</dbReference>
<dbReference type="CDD" id="cd07335">
    <property type="entry name" value="M48B_HtpX_like"/>
    <property type="match status" value="1"/>
</dbReference>
<evidence type="ECO:0000256" key="12">
    <source>
        <dbReference type="HAMAP-Rule" id="MF_00188"/>
    </source>
</evidence>
<keyword evidence="4 12" id="KW-0645">Protease</keyword>
<feature type="transmembrane region" description="Helical" evidence="12">
    <location>
        <begin position="36"/>
        <end position="58"/>
    </location>
</feature>
<evidence type="ECO:0000256" key="9">
    <source>
        <dbReference type="ARBA" id="ARBA00022989"/>
    </source>
</evidence>
<reference evidence="14 15" key="1">
    <citation type="submission" date="2016-09" db="EMBL/GenBank/DDBJ databases">
        <authorList>
            <person name="Capua I."/>
            <person name="De Benedictis P."/>
            <person name="Joannis T."/>
            <person name="Lombin L.H."/>
            <person name="Cattoli G."/>
        </authorList>
    </citation>
    <scope>NUCLEOTIDE SEQUENCE [LARGE SCALE GENOMIC DNA]</scope>
    <source>
        <strain evidence="14 15">ANC 4671</strain>
    </source>
</reference>
<evidence type="ECO:0000256" key="1">
    <source>
        <dbReference type="ARBA" id="ARBA00004651"/>
    </source>
</evidence>
<dbReference type="GO" id="GO:0008270">
    <property type="term" value="F:zinc ion binding"/>
    <property type="evidence" value="ECO:0007669"/>
    <property type="project" value="UniProtKB-UniRule"/>
</dbReference>
<dbReference type="Pfam" id="PF01435">
    <property type="entry name" value="Peptidase_M48"/>
    <property type="match status" value="1"/>
</dbReference>
<keyword evidence="8 12" id="KW-0862">Zinc</keyword>
<keyword evidence="9 12" id="KW-1133">Transmembrane helix</keyword>
<sequence length="299" mass="32663">MMRIGLFLLTNLAVLVVAGLILSILGVGSYHTSGGLNLSSLLVFCFVFGMAGSLVSLFMSKWIAKKTTGTQIIESPSNQGEQWLLQTVADLSQRAGIKMPEVGIFYSHQSNAFATGWNKNDALVAVSSGLLERMSADEVRAVLAHEIGHVANGDMVTLSLVQGVVNTFVMFFARVVGDFIDRNVFGRGDNEAPGIGYFVTTMVLDIVFGILASTIVLWFSRYREYRADEAGARLAGKQAMISALLRLRDEQNMPDQMPKEMQAFAIAEGQHQGFSLAALFHTHPSIEQRVEALQKLNVQ</sequence>
<protein>
    <recommendedName>
        <fullName evidence="12">Protease HtpX</fullName>
        <ecNumber evidence="12">3.4.24.-</ecNumber>
    </recommendedName>
    <alternativeName>
        <fullName evidence="12">Heat shock protein HtpX</fullName>
    </alternativeName>
</protein>
<dbReference type="PANTHER" id="PTHR43221">
    <property type="entry name" value="PROTEASE HTPX"/>
    <property type="match status" value="1"/>
</dbReference>
<comment type="cofactor">
    <cofactor evidence="12">
        <name>Zn(2+)</name>
        <dbReference type="ChEBI" id="CHEBI:29105"/>
    </cofactor>
    <text evidence="12">Binds 1 zinc ion per subunit.</text>
</comment>
<evidence type="ECO:0000256" key="4">
    <source>
        <dbReference type="ARBA" id="ARBA00022670"/>
    </source>
</evidence>
<evidence type="ECO:0000256" key="2">
    <source>
        <dbReference type="ARBA" id="ARBA00009779"/>
    </source>
</evidence>
<evidence type="ECO:0000256" key="7">
    <source>
        <dbReference type="ARBA" id="ARBA00022801"/>
    </source>
</evidence>
<evidence type="ECO:0000256" key="8">
    <source>
        <dbReference type="ARBA" id="ARBA00022833"/>
    </source>
</evidence>
<keyword evidence="5 12" id="KW-0812">Transmembrane</keyword>
<dbReference type="AlphaFoldDB" id="A0A1E7REX8"/>
<dbReference type="EC" id="3.4.24.-" evidence="12"/>
<keyword evidence="6 12" id="KW-0479">Metal-binding</keyword>
<evidence type="ECO:0000256" key="10">
    <source>
        <dbReference type="ARBA" id="ARBA00023049"/>
    </source>
</evidence>
<feature type="active site" evidence="12">
    <location>
        <position position="146"/>
    </location>
</feature>
<dbReference type="Proteomes" id="UP000185895">
    <property type="component" value="Unassembled WGS sequence"/>
</dbReference>
<comment type="similarity">
    <text evidence="2 12">Belongs to the peptidase M48B family.</text>
</comment>
<comment type="subcellular location">
    <subcellularLocation>
        <location evidence="1 12">Cell membrane</location>
        <topology evidence="1 12">Multi-pass membrane protein</topology>
    </subcellularLocation>
</comment>
<dbReference type="NCBIfam" id="NF003965">
    <property type="entry name" value="PRK05457.1"/>
    <property type="match status" value="1"/>
</dbReference>
<keyword evidence="12" id="KW-0346">Stress response</keyword>
<keyword evidence="3 12" id="KW-1003">Cell membrane</keyword>
<dbReference type="RefSeq" id="WP_070068711.1">
    <property type="nucleotide sequence ID" value="NZ_MKKK01000003.1"/>
</dbReference>
<evidence type="ECO:0000313" key="15">
    <source>
        <dbReference type="Proteomes" id="UP000185895"/>
    </source>
</evidence>
<dbReference type="InterPro" id="IPR022919">
    <property type="entry name" value="Pept_M48_protease_HtpX"/>
</dbReference>
<proteinExistence type="inferred from homology"/>
<evidence type="ECO:0000313" key="14">
    <source>
        <dbReference type="EMBL" id="OEY97787.1"/>
    </source>
</evidence>
<gene>
    <name evidence="12" type="primary">htpX</name>
    <name evidence="14" type="ORF">BJI46_07750</name>
</gene>
<dbReference type="InterPro" id="IPR001915">
    <property type="entry name" value="Peptidase_M48"/>
</dbReference>
<feature type="binding site" evidence="12">
    <location>
        <position position="224"/>
    </location>
    <ligand>
        <name>Zn(2+)</name>
        <dbReference type="ChEBI" id="CHEBI:29105"/>
        <note>catalytic</note>
    </ligand>
</feature>
<feature type="binding site" evidence="12">
    <location>
        <position position="145"/>
    </location>
    <ligand>
        <name>Zn(2+)</name>
        <dbReference type="ChEBI" id="CHEBI:29105"/>
        <note>catalytic</note>
    </ligand>
</feature>
<evidence type="ECO:0000256" key="5">
    <source>
        <dbReference type="ARBA" id="ARBA00022692"/>
    </source>
</evidence>
<accession>A0A1E7REX8</accession>
<dbReference type="InterPro" id="IPR050083">
    <property type="entry name" value="HtpX_protease"/>
</dbReference>
<evidence type="ECO:0000259" key="13">
    <source>
        <dbReference type="Pfam" id="PF01435"/>
    </source>
</evidence>
<dbReference type="Gene3D" id="3.30.2010.10">
    <property type="entry name" value="Metalloproteases ('zincins'), catalytic domain"/>
    <property type="match status" value="1"/>
</dbReference>
<dbReference type="OrthoDB" id="15218at2"/>
<feature type="transmembrane region" description="Helical" evidence="12">
    <location>
        <begin position="195"/>
        <end position="219"/>
    </location>
</feature>
<name>A0A1E7REX8_9GAMM</name>
<feature type="transmembrane region" description="Helical" evidence="12">
    <location>
        <begin position="155"/>
        <end position="175"/>
    </location>
</feature>
<comment type="caution">
    <text evidence="14">The sequence shown here is derived from an EMBL/GenBank/DDBJ whole genome shotgun (WGS) entry which is preliminary data.</text>
</comment>
<dbReference type="PANTHER" id="PTHR43221:SF1">
    <property type="entry name" value="PROTEASE HTPX"/>
    <property type="match status" value="1"/>
</dbReference>
<evidence type="ECO:0000256" key="11">
    <source>
        <dbReference type="ARBA" id="ARBA00023136"/>
    </source>
</evidence>
<keyword evidence="15" id="KW-1185">Reference proteome</keyword>
<keyword evidence="10 12" id="KW-0482">Metalloprotease</keyword>
<feature type="transmembrane region" description="Helical" evidence="12">
    <location>
        <begin position="7"/>
        <end position="30"/>
    </location>
</feature>
<dbReference type="EMBL" id="MKKK01000003">
    <property type="protein sequence ID" value="OEY97787.1"/>
    <property type="molecule type" value="Genomic_DNA"/>
</dbReference>
<organism evidence="14 15">
    <name type="scientific">Acinetobacter qingfengensis</name>
    <dbReference type="NCBI Taxonomy" id="1262585"/>
    <lineage>
        <taxon>Bacteria</taxon>
        <taxon>Pseudomonadati</taxon>
        <taxon>Pseudomonadota</taxon>
        <taxon>Gammaproteobacteria</taxon>
        <taxon>Moraxellales</taxon>
        <taxon>Moraxellaceae</taxon>
        <taxon>Acinetobacter</taxon>
    </lineage>
</organism>
<feature type="domain" description="Peptidase M48" evidence="13">
    <location>
        <begin position="80"/>
        <end position="296"/>
    </location>
</feature>
<keyword evidence="11 12" id="KW-0472">Membrane</keyword>
<keyword evidence="7 12" id="KW-0378">Hydrolase</keyword>
<dbReference type="GO" id="GO:0005886">
    <property type="term" value="C:plasma membrane"/>
    <property type="evidence" value="ECO:0007669"/>
    <property type="project" value="UniProtKB-SubCell"/>
</dbReference>